<dbReference type="Gene3D" id="3.30.70.120">
    <property type="match status" value="1"/>
</dbReference>
<dbReference type="PANTHER" id="PTHR33545:SF9">
    <property type="entry name" value="UPF0750 MEMBRANE PROTEIN YITE"/>
    <property type="match status" value="1"/>
</dbReference>
<feature type="transmembrane region" description="Helical" evidence="6">
    <location>
        <begin position="143"/>
        <end position="163"/>
    </location>
</feature>
<keyword evidence="4 6" id="KW-1133">Transmembrane helix</keyword>
<dbReference type="PIRSF" id="PIRSF006483">
    <property type="entry name" value="Membrane_protein_YitT"/>
    <property type="match status" value="1"/>
</dbReference>
<dbReference type="Pfam" id="PF02588">
    <property type="entry name" value="YitT_membrane"/>
    <property type="match status" value="1"/>
</dbReference>
<organism evidence="8 9">
    <name type="scientific">Iocasia fonsfrigidae</name>
    <dbReference type="NCBI Taxonomy" id="2682810"/>
    <lineage>
        <taxon>Bacteria</taxon>
        <taxon>Bacillati</taxon>
        <taxon>Bacillota</taxon>
        <taxon>Clostridia</taxon>
        <taxon>Halanaerobiales</taxon>
        <taxon>Halanaerobiaceae</taxon>
        <taxon>Iocasia</taxon>
    </lineage>
</organism>
<feature type="transmembrane region" description="Helical" evidence="6">
    <location>
        <begin position="103"/>
        <end position="122"/>
    </location>
</feature>
<sequence length="278" mass="29796">MKRLLFDILGITVGSALAALSLVIFLIPNRIAAGGISGLATIIYYLTEFPVGILTLVLNIPLFIAVIKVLGLSFGIRTIYGMITFAVFIDLFQPVVPVLTHDLLLATIYGGIVGGLGLGIVFNSRGTTGGTDMAAKLINHYTGLSVGESIFLADGIVVLLAGIFFNAEVALYAAIAIFIHSKVIDLVQEGLRFSKAVFIISTNPEAIKDEVMSELDRGVTILNGYGGYTGDEKDVLFCIISRTEVAKLKRVVSKIDRKAFVIITNVHEVLGEGFKEIS</sequence>
<dbReference type="InterPro" id="IPR003740">
    <property type="entry name" value="YitT"/>
</dbReference>
<dbReference type="InterPro" id="IPR015867">
    <property type="entry name" value="N-reg_PII/ATP_PRibTrfase_C"/>
</dbReference>
<feature type="transmembrane region" description="Helical" evidence="6">
    <location>
        <begin position="42"/>
        <end position="67"/>
    </location>
</feature>
<keyword evidence="3 6" id="KW-0812">Transmembrane</keyword>
<evidence type="ECO:0000259" key="7">
    <source>
        <dbReference type="Pfam" id="PF10035"/>
    </source>
</evidence>
<dbReference type="KEGG" id="ifn:GM661_02930"/>
<reference evidence="8" key="1">
    <citation type="submission" date="2019-12" db="EMBL/GenBank/DDBJ databases">
        <authorList>
            <person name="zhang j."/>
            <person name="sun C.M."/>
        </authorList>
    </citation>
    <scope>NUCLEOTIDE SEQUENCE</scope>
    <source>
        <strain evidence="8">NS-1</strain>
    </source>
</reference>
<dbReference type="EMBL" id="CP046640">
    <property type="protein sequence ID" value="QTL99901.1"/>
    <property type="molecule type" value="Genomic_DNA"/>
</dbReference>
<evidence type="ECO:0000313" key="9">
    <source>
        <dbReference type="Proteomes" id="UP000665020"/>
    </source>
</evidence>
<keyword evidence="9" id="KW-1185">Reference proteome</keyword>
<dbReference type="AlphaFoldDB" id="A0A8A7KER0"/>
<dbReference type="InterPro" id="IPR019264">
    <property type="entry name" value="DUF2179"/>
</dbReference>
<keyword evidence="5 6" id="KW-0472">Membrane</keyword>
<accession>A0A8A7KER0</accession>
<evidence type="ECO:0000256" key="3">
    <source>
        <dbReference type="ARBA" id="ARBA00022692"/>
    </source>
</evidence>
<proteinExistence type="predicted"/>
<evidence type="ECO:0000256" key="1">
    <source>
        <dbReference type="ARBA" id="ARBA00004651"/>
    </source>
</evidence>
<dbReference type="PANTHER" id="PTHR33545">
    <property type="entry name" value="UPF0750 MEMBRANE PROTEIN YITT-RELATED"/>
    <property type="match status" value="1"/>
</dbReference>
<evidence type="ECO:0000256" key="4">
    <source>
        <dbReference type="ARBA" id="ARBA00022989"/>
    </source>
</evidence>
<dbReference type="Pfam" id="PF10035">
    <property type="entry name" value="DUF2179"/>
    <property type="match status" value="1"/>
</dbReference>
<comment type="subcellular location">
    <subcellularLocation>
        <location evidence="1">Cell membrane</location>
        <topology evidence="1">Multi-pass membrane protein</topology>
    </subcellularLocation>
</comment>
<name>A0A8A7KER0_9FIRM</name>
<dbReference type="CDD" id="cd16380">
    <property type="entry name" value="YitT_C"/>
    <property type="match status" value="1"/>
</dbReference>
<dbReference type="InterPro" id="IPR051461">
    <property type="entry name" value="UPF0750_membrane"/>
</dbReference>
<dbReference type="GO" id="GO:0005886">
    <property type="term" value="C:plasma membrane"/>
    <property type="evidence" value="ECO:0007669"/>
    <property type="project" value="UniProtKB-SubCell"/>
</dbReference>
<evidence type="ECO:0000256" key="2">
    <source>
        <dbReference type="ARBA" id="ARBA00022475"/>
    </source>
</evidence>
<keyword evidence="2" id="KW-1003">Cell membrane</keyword>
<evidence type="ECO:0000256" key="6">
    <source>
        <dbReference type="SAM" id="Phobius"/>
    </source>
</evidence>
<evidence type="ECO:0000256" key="5">
    <source>
        <dbReference type="ARBA" id="ARBA00023136"/>
    </source>
</evidence>
<gene>
    <name evidence="8" type="ORF">GM661_02930</name>
</gene>
<dbReference type="Proteomes" id="UP000665020">
    <property type="component" value="Chromosome"/>
</dbReference>
<protein>
    <submittedName>
        <fullName evidence="8">DUF2179 domain-containing protein</fullName>
    </submittedName>
</protein>
<feature type="domain" description="DUF2179" evidence="7">
    <location>
        <begin position="217"/>
        <end position="271"/>
    </location>
</feature>
<evidence type="ECO:0000313" key="8">
    <source>
        <dbReference type="EMBL" id="QTL99901.1"/>
    </source>
</evidence>